<name>A0A3B0VEE3_9ZZZZ</name>
<dbReference type="InterPro" id="IPR051781">
    <property type="entry name" value="Metallo-dep_Hydrolase"/>
</dbReference>
<dbReference type="InterPro" id="IPR011059">
    <property type="entry name" value="Metal-dep_hydrolase_composite"/>
</dbReference>
<gene>
    <name evidence="2" type="ORF">MNBD_GAMMA01-534</name>
</gene>
<dbReference type="InterPro" id="IPR006680">
    <property type="entry name" value="Amidohydro-rel"/>
</dbReference>
<proteinExistence type="predicted"/>
<feature type="domain" description="Amidohydrolase-related" evidence="1">
    <location>
        <begin position="299"/>
        <end position="386"/>
    </location>
</feature>
<dbReference type="GO" id="GO:0016810">
    <property type="term" value="F:hydrolase activity, acting on carbon-nitrogen (but not peptide) bonds"/>
    <property type="evidence" value="ECO:0007669"/>
    <property type="project" value="InterPro"/>
</dbReference>
<dbReference type="PANTHER" id="PTHR43135">
    <property type="entry name" value="ALPHA-D-RIBOSE 1-METHYLPHOSPHONATE 5-TRIPHOSPHATE DIPHOSPHATASE"/>
    <property type="match status" value="1"/>
</dbReference>
<evidence type="ECO:0000259" key="1">
    <source>
        <dbReference type="Pfam" id="PF01979"/>
    </source>
</evidence>
<dbReference type="PANTHER" id="PTHR43135:SF3">
    <property type="entry name" value="ALPHA-D-RIBOSE 1-METHYLPHOSPHONATE 5-TRIPHOSPHATE DIPHOSPHATASE"/>
    <property type="match status" value="1"/>
</dbReference>
<dbReference type="SUPFAM" id="SSF51338">
    <property type="entry name" value="Composite domain of metallo-dependent hydrolases"/>
    <property type="match status" value="1"/>
</dbReference>
<dbReference type="SUPFAM" id="SSF51556">
    <property type="entry name" value="Metallo-dependent hydrolases"/>
    <property type="match status" value="1"/>
</dbReference>
<dbReference type="EMBL" id="UOEW01000147">
    <property type="protein sequence ID" value="VAW36647.1"/>
    <property type="molecule type" value="Genomic_DNA"/>
</dbReference>
<reference evidence="2" key="1">
    <citation type="submission" date="2018-06" db="EMBL/GenBank/DDBJ databases">
        <authorList>
            <person name="Zhirakovskaya E."/>
        </authorList>
    </citation>
    <scope>NUCLEOTIDE SEQUENCE</scope>
</reference>
<dbReference type="InterPro" id="IPR032466">
    <property type="entry name" value="Metal_Hydrolase"/>
</dbReference>
<dbReference type="AlphaFoldDB" id="A0A3B0VEE3"/>
<dbReference type="Gene3D" id="3.20.20.140">
    <property type="entry name" value="Metal-dependent hydrolases"/>
    <property type="match status" value="1"/>
</dbReference>
<protein>
    <recommendedName>
        <fullName evidence="1">Amidohydrolase-related domain-containing protein</fullName>
    </recommendedName>
</protein>
<sequence>MRILSIIALIATITLAQALPPHPADTQKHEIVYHNATIHIGNGKVLKNATIAFAEGKITRIGHFKMKWQDTDIDLQGKHIYPGFILPITSLGLTEISSVKATKDVQETGQLNPNVRSIVAYNTDSELTPTLRFNGILLAQPTPQGGLVSGLSSIVQLDAWNWQDAAVSIDDAVHVNWPSSVQMKFDFATFSMKMEKNKNYTTQLATVKSLFLAAKSAVNQQNNQVNLKLDAVIPVFSGTRKVYIHTNTSKSIIAAINFFQQIGVNNLVLVAGQEVEPVIGFIQQAKVPVIVKATHGLPKREDSSVNAGYTVALKLQQAGILTALAYPGVMSARNLPFTAGTLVSYGMDKQQALQLITSNTAKILGIDANYGTLEAGKSATLIITTGDALDMRTSILYDAYIDGRKLNLDGRQQELNKRFSNKYGL</sequence>
<organism evidence="2">
    <name type="scientific">hydrothermal vent metagenome</name>
    <dbReference type="NCBI Taxonomy" id="652676"/>
    <lineage>
        <taxon>unclassified sequences</taxon>
        <taxon>metagenomes</taxon>
        <taxon>ecological metagenomes</taxon>
    </lineage>
</organism>
<evidence type="ECO:0000313" key="2">
    <source>
        <dbReference type="EMBL" id="VAW36647.1"/>
    </source>
</evidence>
<accession>A0A3B0VEE3</accession>
<dbReference type="Pfam" id="PF01979">
    <property type="entry name" value="Amidohydro_1"/>
    <property type="match status" value="1"/>
</dbReference>